<protein>
    <submittedName>
        <fullName evidence="1">Uncharacterized protein</fullName>
    </submittedName>
</protein>
<keyword evidence="2" id="KW-1185">Reference proteome</keyword>
<proteinExistence type="predicted"/>
<reference evidence="1" key="1">
    <citation type="journal article" date="2020" name="Microb. Genom.">
        <title>Genetic diversity of clinical and environmental Mucorales isolates obtained from an investigation of mucormycosis cases among solid organ transplant recipients.</title>
        <authorList>
            <person name="Nguyen M.H."/>
            <person name="Kaul D."/>
            <person name="Muto C."/>
            <person name="Cheng S.J."/>
            <person name="Richter R.A."/>
            <person name="Bruno V.M."/>
            <person name="Liu G."/>
            <person name="Beyhan S."/>
            <person name="Sundermann A.J."/>
            <person name="Mounaud S."/>
            <person name="Pasculle A.W."/>
            <person name="Nierman W.C."/>
            <person name="Driscoll E."/>
            <person name="Cumbie R."/>
            <person name="Clancy C.J."/>
            <person name="Dupont C.L."/>
        </authorList>
    </citation>
    <scope>NUCLEOTIDE SEQUENCE</scope>
    <source>
        <strain evidence="1">GL11</strain>
    </source>
</reference>
<comment type="caution">
    <text evidence="1">The sequence shown here is derived from an EMBL/GenBank/DDBJ whole genome shotgun (WGS) entry which is preliminary data.</text>
</comment>
<dbReference type="Proteomes" id="UP000716291">
    <property type="component" value="Unassembled WGS sequence"/>
</dbReference>
<sequence length="73" mass="8326">MHLRMQAAAQCDIQLLEAAADRQHRQVQRQRLLQHGIDFRRKGVGPHLQRRAVEQGLSEVFLHLLHLQADGAG</sequence>
<name>A0A9P6WR71_RHIOR</name>
<gene>
    <name evidence="1" type="ORF">G6F64_015516</name>
</gene>
<organism evidence="1 2">
    <name type="scientific">Rhizopus oryzae</name>
    <name type="common">Mucormycosis agent</name>
    <name type="synonym">Rhizopus arrhizus var. delemar</name>
    <dbReference type="NCBI Taxonomy" id="64495"/>
    <lineage>
        <taxon>Eukaryota</taxon>
        <taxon>Fungi</taxon>
        <taxon>Fungi incertae sedis</taxon>
        <taxon>Mucoromycota</taxon>
        <taxon>Mucoromycotina</taxon>
        <taxon>Mucoromycetes</taxon>
        <taxon>Mucorales</taxon>
        <taxon>Mucorineae</taxon>
        <taxon>Rhizopodaceae</taxon>
        <taxon>Rhizopus</taxon>
    </lineage>
</organism>
<evidence type="ECO:0000313" key="1">
    <source>
        <dbReference type="EMBL" id="KAG1272385.1"/>
    </source>
</evidence>
<evidence type="ECO:0000313" key="2">
    <source>
        <dbReference type="Proteomes" id="UP000716291"/>
    </source>
</evidence>
<dbReference type="EMBL" id="JAANQT010015246">
    <property type="protein sequence ID" value="KAG1272385.1"/>
    <property type="molecule type" value="Genomic_DNA"/>
</dbReference>
<accession>A0A9P6WR71</accession>
<dbReference type="AlphaFoldDB" id="A0A9P6WR71"/>